<evidence type="ECO:0000259" key="1">
    <source>
        <dbReference type="Pfam" id="PF20231"/>
    </source>
</evidence>
<dbReference type="Pfam" id="PF20231">
    <property type="entry name" value="DUF6589"/>
    <property type="match status" value="1"/>
</dbReference>
<feature type="domain" description="DUF6589" evidence="1">
    <location>
        <begin position="3"/>
        <end position="144"/>
    </location>
</feature>
<dbReference type="Proteomes" id="UP000016930">
    <property type="component" value="Unassembled WGS sequence"/>
</dbReference>
<dbReference type="OrthoDB" id="4743193at2759"/>
<dbReference type="AlphaFoldDB" id="M2QFJ4"/>
<accession>M2QFJ4</accession>
<protein>
    <recommendedName>
        <fullName evidence="1">DUF6589 domain-containing protein</fullName>
    </recommendedName>
</protein>
<gene>
    <name evidence="2" type="ORF">CERSUDRAFT_52847</name>
</gene>
<evidence type="ECO:0000313" key="3">
    <source>
        <dbReference type="Proteomes" id="UP000016930"/>
    </source>
</evidence>
<dbReference type="STRING" id="914234.M2QFJ4"/>
<evidence type="ECO:0000313" key="2">
    <source>
        <dbReference type="EMBL" id="EMD35818.1"/>
    </source>
</evidence>
<reference evidence="2 3" key="1">
    <citation type="journal article" date="2012" name="Proc. Natl. Acad. Sci. U.S.A.">
        <title>Comparative genomics of Ceriporiopsis subvermispora and Phanerochaete chrysosporium provide insight into selective ligninolysis.</title>
        <authorList>
            <person name="Fernandez-Fueyo E."/>
            <person name="Ruiz-Duenas F.J."/>
            <person name="Ferreira P."/>
            <person name="Floudas D."/>
            <person name="Hibbett D.S."/>
            <person name="Canessa P."/>
            <person name="Larrondo L.F."/>
            <person name="James T.Y."/>
            <person name="Seelenfreund D."/>
            <person name="Lobos S."/>
            <person name="Polanco R."/>
            <person name="Tello M."/>
            <person name="Honda Y."/>
            <person name="Watanabe T."/>
            <person name="Watanabe T."/>
            <person name="Ryu J.S."/>
            <person name="Kubicek C.P."/>
            <person name="Schmoll M."/>
            <person name="Gaskell J."/>
            <person name="Hammel K.E."/>
            <person name="St John F.J."/>
            <person name="Vanden Wymelenberg A."/>
            <person name="Sabat G."/>
            <person name="Splinter BonDurant S."/>
            <person name="Syed K."/>
            <person name="Yadav J.S."/>
            <person name="Doddapaneni H."/>
            <person name="Subramanian V."/>
            <person name="Lavin J.L."/>
            <person name="Oguiza J.A."/>
            <person name="Perez G."/>
            <person name="Pisabarro A.G."/>
            <person name="Ramirez L."/>
            <person name="Santoyo F."/>
            <person name="Master E."/>
            <person name="Coutinho P.M."/>
            <person name="Henrissat B."/>
            <person name="Lombard V."/>
            <person name="Magnuson J.K."/>
            <person name="Kuees U."/>
            <person name="Hori C."/>
            <person name="Igarashi K."/>
            <person name="Samejima M."/>
            <person name="Held B.W."/>
            <person name="Barry K.W."/>
            <person name="LaButti K.M."/>
            <person name="Lapidus A."/>
            <person name="Lindquist E.A."/>
            <person name="Lucas S.M."/>
            <person name="Riley R."/>
            <person name="Salamov A.A."/>
            <person name="Hoffmeister D."/>
            <person name="Schwenk D."/>
            <person name="Hadar Y."/>
            <person name="Yarden O."/>
            <person name="de Vries R.P."/>
            <person name="Wiebenga A."/>
            <person name="Stenlid J."/>
            <person name="Eastwood D."/>
            <person name="Grigoriev I.V."/>
            <person name="Berka R.M."/>
            <person name="Blanchette R.A."/>
            <person name="Kersten P."/>
            <person name="Martinez A.T."/>
            <person name="Vicuna R."/>
            <person name="Cullen D."/>
        </authorList>
    </citation>
    <scope>NUCLEOTIDE SEQUENCE [LARGE SCALE GENOMIC DNA]</scope>
    <source>
        <strain evidence="2 3">B</strain>
    </source>
</reference>
<dbReference type="InterPro" id="IPR046496">
    <property type="entry name" value="DUF6589"/>
</dbReference>
<proteinExistence type="predicted"/>
<dbReference type="EMBL" id="KB445799">
    <property type="protein sequence ID" value="EMD35818.1"/>
    <property type="molecule type" value="Genomic_DNA"/>
</dbReference>
<sequence>FRQFKVDLGEPEPIEKIPIVQSKQVPLHAININESPTAGNGEALKNIFKQANIRSHGEDEIQGRQDISDHVILVHGDLATGKQIDTLQWSCSEEKMSWRKYQHIIFMMGLFHLKMACAKAVWKLCIVPKAARADKTCLMAEVNKQGKLSVSSDFVECMR</sequence>
<keyword evidence="3" id="KW-1185">Reference proteome</keyword>
<organism evidence="2 3">
    <name type="scientific">Ceriporiopsis subvermispora (strain B)</name>
    <name type="common">White-rot fungus</name>
    <name type="synonym">Gelatoporia subvermispora</name>
    <dbReference type="NCBI Taxonomy" id="914234"/>
    <lineage>
        <taxon>Eukaryota</taxon>
        <taxon>Fungi</taxon>
        <taxon>Dikarya</taxon>
        <taxon>Basidiomycota</taxon>
        <taxon>Agaricomycotina</taxon>
        <taxon>Agaricomycetes</taxon>
        <taxon>Polyporales</taxon>
        <taxon>Gelatoporiaceae</taxon>
        <taxon>Gelatoporia</taxon>
    </lineage>
</organism>
<feature type="non-terminal residue" evidence="2">
    <location>
        <position position="1"/>
    </location>
</feature>
<name>M2QFJ4_CERS8</name>
<dbReference type="HOGENOM" id="CLU_009487_1_2_1"/>